<organism evidence="1 2">
    <name type="scientific">Eretmocerus hayati</name>
    <dbReference type="NCBI Taxonomy" id="131215"/>
    <lineage>
        <taxon>Eukaryota</taxon>
        <taxon>Metazoa</taxon>
        <taxon>Ecdysozoa</taxon>
        <taxon>Arthropoda</taxon>
        <taxon>Hexapoda</taxon>
        <taxon>Insecta</taxon>
        <taxon>Pterygota</taxon>
        <taxon>Neoptera</taxon>
        <taxon>Endopterygota</taxon>
        <taxon>Hymenoptera</taxon>
        <taxon>Apocrita</taxon>
        <taxon>Proctotrupomorpha</taxon>
        <taxon>Chalcidoidea</taxon>
        <taxon>Aphelinidae</taxon>
        <taxon>Aphelininae</taxon>
        <taxon>Eretmocerus</taxon>
    </lineage>
</organism>
<dbReference type="Proteomes" id="UP001239111">
    <property type="component" value="Chromosome 2"/>
</dbReference>
<gene>
    <name evidence="1" type="ORF">QAD02_013855</name>
</gene>
<proteinExistence type="predicted"/>
<accession>A0ACC2P3L9</accession>
<protein>
    <submittedName>
        <fullName evidence="1">Uncharacterized protein</fullName>
    </submittedName>
</protein>
<name>A0ACC2P3L9_9HYME</name>
<evidence type="ECO:0000313" key="2">
    <source>
        <dbReference type="Proteomes" id="UP001239111"/>
    </source>
</evidence>
<sequence length="277" mass="31388">MAYVKPTFTKPKLGEGEPAPKIKKRTPWQPKWLELPEFKDWLMQDPDNKNYGRYCDESFSILQKSDIVKHLGTTSHKNRIRRARDLGSYREVEIQGPSFKHKVDRLEMKIALFFAENPTSIHLIKNSVPFFQSLASSLNDPLAHAKMRDDKYTKIIENVLHKEALSEVVQKLNSTHWSPLLDESTTSSGMKILAFSAQFVDPQTRKVVQLLIGLIKLAPKDCTFDGILDELKKFCHKNGILLRGLTAVGCDNASVFVGSHGGLGVLMARELQRCILE</sequence>
<dbReference type="EMBL" id="CM056742">
    <property type="protein sequence ID" value="KAJ8678068.1"/>
    <property type="molecule type" value="Genomic_DNA"/>
</dbReference>
<evidence type="ECO:0000313" key="1">
    <source>
        <dbReference type="EMBL" id="KAJ8678068.1"/>
    </source>
</evidence>
<keyword evidence="2" id="KW-1185">Reference proteome</keyword>
<reference evidence="1" key="1">
    <citation type="submission" date="2023-04" db="EMBL/GenBank/DDBJ databases">
        <title>A chromosome-level genome assembly of the parasitoid wasp Eretmocerus hayati.</title>
        <authorList>
            <person name="Zhong Y."/>
            <person name="Liu S."/>
            <person name="Liu Y."/>
        </authorList>
    </citation>
    <scope>NUCLEOTIDE SEQUENCE</scope>
    <source>
        <strain evidence="1">ZJU_SS_LIU_2023</strain>
    </source>
</reference>
<comment type="caution">
    <text evidence="1">The sequence shown here is derived from an EMBL/GenBank/DDBJ whole genome shotgun (WGS) entry which is preliminary data.</text>
</comment>